<evidence type="ECO:0000259" key="15">
    <source>
        <dbReference type="Pfam" id="PF17432"/>
    </source>
</evidence>
<dbReference type="FunFam" id="3.30.2010.30:FF:000002">
    <property type="entry name" value="Putative aminopeptidase N"/>
    <property type="match status" value="1"/>
</dbReference>
<dbReference type="SUPFAM" id="SSF55486">
    <property type="entry name" value="Metalloproteases ('zincins'), catalytic domain"/>
    <property type="match status" value="1"/>
</dbReference>
<dbReference type="Gene3D" id="1.10.390.10">
    <property type="entry name" value="Neutral Protease Domain 2"/>
    <property type="match status" value="1"/>
</dbReference>
<comment type="caution">
    <text evidence="18">The sequence shown here is derived from an EMBL/GenBank/DDBJ whole genome shotgun (WGS) entry which is preliminary data.</text>
</comment>
<dbReference type="InterPro" id="IPR027268">
    <property type="entry name" value="Peptidase_M4/M1_CTD_sf"/>
</dbReference>
<evidence type="ECO:0000313" key="17">
    <source>
        <dbReference type="EMBL" id="KAF7600505.1"/>
    </source>
</evidence>
<dbReference type="GO" id="GO:0008237">
    <property type="term" value="F:metallopeptidase activity"/>
    <property type="evidence" value="ECO:0007669"/>
    <property type="project" value="UniProtKB-UniRule"/>
</dbReference>
<dbReference type="InterPro" id="IPR038438">
    <property type="entry name" value="PepN_Ig-like_sf"/>
</dbReference>
<keyword evidence="11" id="KW-0482">Metalloprotease</keyword>
<comment type="similarity">
    <text evidence="3">Belongs to the peptidase M1 family.</text>
</comment>
<dbReference type="EC" id="3.4.11.2" evidence="4 12"/>
<evidence type="ECO:0000256" key="2">
    <source>
        <dbReference type="ARBA" id="ARBA00001947"/>
    </source>
</evidence>
<evidence type="ECO:0000256" key="12">
    <source>
        <dbReference type="NCBIfam" id="TIGR02414"/>
    </source>
</evidence>
<comment type="cofactor">
    <cofactor evidence="2">
        <name>Zn(2+)</name>
        <dbReference type="ChEBI" id="CHEBI:29105"/>
    </cofactor>
</comment>
<dbReference type="Pfam" id="PF01433">
    <property type="entry name" value="Peptidase_M1"/>
    <property type="match status" value="1"/>
</dbReference>
<evidence type="ECO:0000256" key="4">
    <source>
        <dbReference type="ARBA" id="ARBA00012564"/>
    </source>
</evidence>
<dbReference type="Pfam" id="PF17900">
    <property type="entry name" value="Peptidase_M1_N"/>
    <property type="match status" value="1"/>
</dbReference>
<evidence type="ECO:0000259" key="14">
    <source>
        <dbReference type="Pfam" id="PF11940"/>
    </source>
</evidence>
<dbReference type="EMBL" id="MDUX01000004">
    <property type="protein sequence ID" value="KAF7600505.1"/>
    <property type="molecule type" value="Genomic_DNA"/>
</dbReference>
<dbReference type="PANTHER" id="PTHR46322:SF1">
    <property type="entry name" value="PUROMYCIN-SENSITIVE AMINOPEPTIDASE"/>
    <property type="match status" value="1"/>
</dbReference>
<dbReference type="InterPro" id="IPR042097">
    <property type="entry name" value="Aminopeptidase_N-like_N_sf"/>
</dbReference>
<gene>
    <name evidence="17" type="ORF">BGI27_02075</name>
    <name evidence="18" type="ORF">CGU29_02090</name>
</gene>
<dbReference type="OrthoDB" id="100605at2"/>
<accession>A0A272EY07</accession>
<evidence type="ECO:0000256" key="5">
    <source>
        <dbReference type="ARBA" id="ARBA00015611"/>
    </source>
</evidence>
<evidence type="ECO:0000256" key="1">
    <source>
        <dbReference type="ARBA" id="ARBA00000098"/>
    </source>
</evidence>
<reference evidence="18 19" key="2">
    <citation type="submission" date="2017-07" db="EMBL/GenBank/DDBJ databases">
        <title>Candidatus Dactylopiibacterium carminicum, a nitrogen-fixing symbiont of the cochineal insect Dactylopius coccus and Dactylopius opuntiae (Hemiptera: Coccoidea: Dactylopiidae).</title>
        <authorList>
            <person name="Vera A."/>
        </authorList>
    </citation>
    <scope>NUCLEOTIDE SEQUENCE [LARGE SCALE GENOMIC DNA]</scope>
    <source>
        <strain evidence="18 19">NFDCM</strain>
    </source>
</reference>
<dbReference type="InterPro" id="IPR001930">
    <property type="entry name" value="Peptidase_M1"/>
</dbReference>
<dbReference type="InterPro" id="IPR024601">
    <property type="entry name" value="Peptidase_M1_pepN_C"/>
</dbReference>
<dbReference type="InterPro" id="IPR012779">
    <property type="entry name" value="Peptidase_M1_pepN"/>
</dbReference>
<dbReference type="Gene3D" id="2.60.40.1730">
    <property type="entry name" value="tricorn interacting facor f3 domain"/>
    <property type="match status" value="1"/>
</dbReference>
<evidence type="ECO:0000313" key="20">
    <source>
        <dbReference type="Proteomes" id="UP000623509"/>
    </source>
</evidence>
<reference evidence="17 20" key="1">
    <citation type="submission" date="2016-08" db="EMBL/GenBank/DDBJ databases">
        <title>Candidatus Dactylopiibacterium carminicum genome sequence.</title>
        <authorList>
            <person name="Ramirez-Puebla S.T."/>
            <person name="Ormeno-Orrillo E."/>
            <person name="Vera-Ponce De Leon A."/>
            <person name="Luis L."/>
            <person name="Sanchez-Flores A."/>
            <person name="Monica R."/>
            <person name="Martinez-Romero E."/>
        </authorList>
    </citation>
    <scope>NUCLEOTIDE SEQUENCE [LARGE SCALE GENOMIC DNA]</scope>
    <source>
        <strain evidence="17">END1</strain>
    </source>
</reference>
<dbReference type="InterPro" id="IPR037144">
    <property type="entry name" value="Peptidase_M1_pepN_C_sf"/>
</dbReference>
<dbReference type="NCBIfam" id="TIGR02414">
    <property type="entry name" value="pepN_proteo"/>
    <property type="match status" value="1"/>
</dbReference>
<dbReference type="Pfam" id="PF11940">
    <property type="entry name" value="DUF3458"/>
    <property type="match status" value="1"/>
</dbReference>
<evidence type="ECO:0000313" key="18">
    <source>
        <dbReference type="EMBL" id="PAS94926.1"/>
    </source>
</evidence>
<evidence type="ECO:0000256" key="6">
    <source>
        <dbReference type="ARBA" id="ARBA00022438"/>
    </source>
</evidence>
<dbReference type="CDD" id="cd09600">
    <property type="entry name" value="M1_APN"/>
    <property type="match status" value="1"/>
</dbReference>
<feature type="domain" description="Aminopeptidase N-like N-terminal" evidence="16">
    <location>
        <begin position="109"/>
        <end position="192"/>
    </location>
</feature>
<feature type="domain" description="Peptidase M1 alanyl aminopeptidase Ig-like fold" evidence="14">
    <location>
        <begin position="450"/>
        <end position="552"/>
    </location>
</feature>
<evidence type="ECO:0000256" key="7">
    <source>
        <dbReference type="ARBA" id="ARBA00022670"/>
    </source>
</evidence>
<evidence type="ECO:0000259" key="13">
    <source>
        <dbReference type="Pfam" id="PF01433"/>
    </source>
</evidence>
<dbReference type="PANTHER" id="PTHR46322">
    <property type="entry name" value="PUROMYCIN-SENSITIVE AMINOPEPTIDASE"/>
    <property type="match status" value="1"/>
</dbReference>
<name>A0A272EY07_9RHOO</name>
<evidence type="ECO:0000256" key="10">
    <source>
        <dbReference type="ARBA" id="ARBA00022833"/>
    </source>
</evidence>
<proteinExistence type="inferred from homology"/>
<dbReference type="Proteomes" id="UP000623509">
    <property type="component" value="Unassembled WGS sequence"/>
</dbReference>
<dbReference type="EMBL" id="NMRN01000003">
    <property type="protein sequence ID" value="PAS94926.1"/>
    <property type="molecule type" value="Genomic_DNA"/>
</dbReference>
<dbReference type="Proteomes" id="UP000216107">
    <property type="component" value="Unassembled WGS sequence"/>
</dbReference>
<comment type="catalytic activity">
    <reaction evidence="1">
        <text>Release of an N-terminal amino acid, Xaa-|-Yaa- from a peptide, amide or arylamide. Xaa is preferably Ala, but may be most amino acids including Pro (slow action). When a terminal hydrophobic residue is followed by a prolyl residue, the two may be released as an intact Xaa-Pro dipeptide.</text>
        <dbReference type="EC" id="3.4.11.2"/>
    </reaction>
</comment>
<evidence type="ECO:0000313" key="19">
    <source>
        <dbReference type="Proteomes" id="UP000216107"/>
    </source>
</evidence>
<dbReference type="SUPFAM" id="SSF63737">
    <property type="entry name" value="Leukotriene A4 hydrolase N-terminal domain"/>
    <property type="match status" value="1"/>
</dbReference>
<dbReference type="GO" id="GO:0008270">
    <property type="term" value="F:zinc ion binding"/>
    <property type="evidence" value="ECO:0007669"/>
    <property type="project" value="InterPro"/>
</dbReference>
<organism evidence="18 19">
    <name type="scientific">Candidatus Dactylopiibacterium carminicum</name>
    <dbReference type="NCBI Taxonomy" id="857335"/>
    <lineage>
        <taxon>Bacteria</taxon>
        <taxon>Pseudomonadati</taxon>
        <taxon>Pseudomonadota</taxon>
        <taxon>Betaproteobacteria</taxon>
        <taxon>Rhodocyclales</taxon>
        <taxon>Rhodocyclaceae</taxon>
        <taxon>Candidatus Dactylopiibacterium</taxon>
    </lineage>
</organism>
<evidence type="ECO:0000259" key="16">
    <source>
        <dbReference type="Pfam" id="PF17900"/>
    </source>
</evidence>
<sequence>MSAPEARAVLRADYTPYPWQIESTHLHFELTEEDTLVHARLVVRRLADTPAGASLVLQGRALETLSLSIDGVPLTPEAWSQQGEELHVQVPDGACFEFFSVVRIHPASNTSLMGLYRSSGLLCTQCEPEGFRRITWYPDRPDVLSRFRVTLDALRTRYPVLLANGNPVERTDLGDSRHRVVWEDPFPKPAYLFALVAGELACLEDSFTTCSGREVALQIYSAPADADRLGHAMVSLKHAMRWDEENYGREYDLDIFMIVAVADFNMGAMENKGLNIFNAAALLASPETATDVAWQRIEAIVAHEYFHNWSGNRVTCRDWFQLSLKEGFTVFRDAQFSADMNSPTLKRIQDVNRLRTAQFAEDAGPMAHPIRPDSYLEIANFYTMTIYEKGAEVIRMLRTLLGAEGFRQGSDLYFARHDGQAATCDDFLQAMADATGTDLTGFARWYAQAGTPRLTVRGEWLAAEHCYRVHLAQRCLPTPGQVEKQPFVIPVALALFGADGKAIETTDGQGASVAERVVVLEQAEQSFEFHGVQEVPVLSVLRGFSAPVMVAQDCTRDELAFLIRHETDGFNRWDAAQRLGVQVLQEMIAALAAGKRAEADPILLQSLGAVLADETLDLALCAELLVLPGEHYLAGLGEAVDVDLIRRARDALRRAIQAAHSETMRQRYLTLHAASCAEPYLANGGQIARRALQGVLLGYLVLAADDDALALCVAQYQTAHNLTLRLGALGALLNAPTDASGYETARVQLRADFAERHASVAQVMDSWFAVQAGCVAGDAVARVRRLILDPRFSLRNPNRARAVIGSFCANLPAFHRRDGEGYRFLCEQVLAADALNPQLSGRMVSPLTQWRRHDAPRQQAMLASLESLKTQGGLSRDLYEIVSKSLSIQ</sequence>
<feature type="domain" description="Peptidase M1 alanyl aminopeptidase C-terminal" evidence="15">
    <location>
        <begin position="557"/>
        <end position="886"/>
    </location>
</feature>
<dbReference type="AlphaFoldDB" id="A0A272EY07"/>
<dbReference type="Gene3D" id="2.60.40.1840">
    <property type="match status" value="1"/>
</dbReference>
<evidence type="ECO:0000256" key="3">
    <source>
        <dbReference type="ARBA" id="ARBA00010136"/>
    </source>
</evidence>
<evidence type="ECO:0000256" key="11">
    <source>
        <dbReference type="ARBA" id="ARBA00023049"/>
    </source>
</evidence>
<keyword evidence="10" id="KW-0862">Zinc</keyword>
<dbReference type="FunFam" id="2.60.40.1840:FF:000001">
    <property type="entry name" value="Aminopeptidase N"/>
    <property type="match status" value="1"/>
</dbReference>
<dbReference type="InterPro" id="IPR014782">
    <property type="entry name" value="Peptidase_M1_dom"/>
</dbReference>
<dbReference type="Gene3D" id="3.30.2010.30">
    <property type="match status" value="1"/>
</dbReference>
<dbReference type="RefSeq" id="WP_095523261.1">
    <property type="nucleotide sequence ID" value="NZ_MDUX01000004.1"/>
</dbReference>
<dbReference type="PRINTS" id="PR00756">
    <property type="entry name" value="ALADIPTASE"/>
</dbReference>
<evidence type="ECO:0000256" key="9">
    <source>
        <dbReference type="ARBA" id="ARBA00022801"/>
    </source>
</evidence>
<dbReference type="GO" id="GO:0016285">
    <property type="term" value="F:alanyl aminopeptidase activity"/>
    <property type="evidence" value="ECO:0007669"/>
    <property type="project" value="UniProtKB-EC"/>
</dbReference>
<dbReference type="Pfam" id="PF17432">
    <property type="entry name" value="DUF3458_C"/>
    <property type="match status" value="1"/>
</dbReference>
<keyword evidence="8" id="KW-0479">Metal-binding</keyword>
<dbReference type="InterPro" id="IPR045357">
    <property type="entry name" value="Aminopeptidase_N-like_N"/>
</dbReference>
<protein>
    <recommendedName>
        <fullName evidence="5 12">Aminopeptidase N</fullName>
        <ecNumber evidence="4 12">3.4.11.2</ecNumber>
    </recommendedName>
</protein>
<keyword evidence="20" id="KW-1185">Reference proteome</keyword>
<keyword evidence="6 18" id="KW-0031">Aminopeptidase</keyword>
<feature type="domain" description="Peptidase M1 membrane alanine aminopeptidase" evidence="13">
    <location>
        <begin position="235"/>
        <end position="443"/>
    </location>
</feature>
<evidence type="ECO:0000256" key="8">
    <source>
        <dbReference type="ARBA" id="ARBA00022723"/>
    </source>
</evidence>
<dbReference type="InterPro" id="IPR035414">
    <property type="entry name" value="Peptidase_M1_pepN_Ig-like"/>
</dbReference>
<dbReference type="GO" id="GO:0006508">
    <property type="term" value="P:proteolysis"/>
    <property type="evidence" value="ECO:0007669"/>
    <property type="project" value="UniProtKB-UniRule"/>
</dbReference>
<dbReference type="Gene3D" id="1.25.50.10">
    <property type="entry name" value="Peptidase M1, alanyl aminopeptidase, C-terminal domain"/>
    <property type="match status" value="1"/>
</dbReference>
<dbReference type="FunFam" id="1.10.390.10:FF:000002">
    <property type="entry name" value="Aminopeptidase N"/>
    <property type="match status" value="1"/>
</dbReference>
<keyword evidence="7" id="KW-0645">Protease</keyword>
<keyword evidence="9" id="KW-0378">Hydrolase</keyword>